<dbReference type="Pfam" id="PF04937">
    <property type="entry name" value="DUF659"/>
    <property type="match status" value="1"/>
</dbReference>
<evidence type="ECO:0000256" key="1">
    <source>
        <dbReference type="SAM" id="MobiDB-lite"/>
    </source>
</evidence>
<feature type="domain" description="HAT C-terminal dimerisation" evidence="3">
    <location>
        <begin position="603"/>
        <end position="670"/>
    </location>
</feature>
<dbReference type="InterPro" id="IPR007021">
    <property type="entry name" value="DUF659"/>
</dbReference>
<keyword evidence="4" id="KW-1185">Reference proteome</keyword>
<dbReference type="PANTHER" id="PTHR32166">
    <property type="entry name" value="OSJNBA0013A04.12 PROTEIN"/>
    <property type="match status" value="1"/>
</dbReference>
<feature type="domain" description="DUF659" evidence="2">
    <location>
        <begin position="202"/>
        <end position="365"/>
    </location>
</feature>
<gene>
    <name evidence="5" type="primary">LOC104728259</name>
</gene>
<accession>A0ABM0USJ7</accession>
<dbReference type="SUPFAM" id="SSF53098">
    <property type="entry name" value="Ribonuclease H-like"/>
    <property type="match status" value="1"/>
</dbReference>
<feature type="region of interest" description="Disordered" evidence="1">
    <location>
        <begin position="1"/>
        <end position="20"/>
    </location>
</feature>
<evidence type="ECO:0000259" key="3">
    <source>
        <dbReference type="Pfam" id="PF05699"/>
    </source>
</evidence>
<reference evidence="5" key="2">
    <citation type="submission" date="2025-08" db="UniProtKB">
        <authorList>
            <consortium name="RefSeq"/>
        </authorList>
    </citation>
    <scope>IDENTIFICATION</scope>
    <source>
        <tissue evidence="5">Leaf</tissue>
    </source>
</reference>
<name>A0ABM0USJ7_CAMSA</name>
<dbReference type="PANTHER" id="PTHR32166:SF81">
    <property type="entry name" value="OS06G0658400 PROTEIN"/>
    <property type="match status" value="1"/>
</dbReference>
<dbReference type="Proteomes" id="UP000694864">
    <property type="component" value="Chromosome 11"/>
</dbReference>
<dbReference type="Pfam" id="PF05699">
    <property type="entry name" value="Dimer_Tnp_hAT"/>
    <property type="match status" value="1"/>
</dbReference>
<dbReference type="InterPro" id="IPR012337">
    <property type="entry name" value="RNaseH-like_sf"/>
</dbReference>
<evidence type="ECO:0000313" key="5">
    <source>
        <dbReference type="RefSeq" id="XP_010445569.1"/>
    </source>
</evidence>
<organism evidence="4 5">
    <name type="scientific">Camelina sativa</name>
    <name type="common">False flax</name>
    <name type="synonym">Myagrum sativum</name>
    <dbReference type="NCBI Taxonomy" id="90675"/>
    <lineage>
        <taxon>Eukaryota</taxon>
        <taxon>Viridiplantae</taxon>
        <taxon>Streptophyta</taxon>
        <taxon>Embryophyta</taxon>
        <taxon>Tracheophyta</taxon>
        <taxon>Spermatophyta</taxon>
        <taxon>Magnoliopsida</taxon>
        <taxon>eudicotyledons</taxon>
        <taxon>Gunneridae</taxon>
        <taxon>Pentapetalae</taxon>
        <taxon>rosids</taxon>
        <taxon>malvids</taxon>
        <taxon>Brassicales</taxon>
        <taxon>Brassicaceae</taxon>
        <taxon>Camelineae</taxon>
        <taxon>Camelina</taxon>
    </lineage>
</organism>
<evidence type="ECO:0000259" key="2">
    <source>
        <dbReference type="Pfam" id="PF04937"/>
    </source>
</evidence>
<protein>
    <submittedName>
        <fullName evidence="5">Uncharacterized protein LOC104728259</fullName>
    </submittedName>
</protein>
<dbReference type="GeneID" id="104728259"/>
<evidence type="ECO:0000313" key="4">
    <source>
        <dbReference type="Proteomes" id="UP000694864"/>
    </source>
</evidence>
<dbReference type="RefSeq" id="XP_010445569.1">
    <property type="nucleotide sequence ID" value="XM_010447267.1"/>
</dbReference>
<dbReference type="InterPro" id="IPR008906">
    <property type="entry name" value="HATC_C_dom"/>
</dbReference>
<sequence>MSTSNTPPDPLHDGGEEINIDDLSNIDDKAPLWIYVNKIEKMVGGGSWRFECKFCNTKYSGSYCRVTTHLLKDGAKGIKECLKVTSQQRANMRKLVDECKKRIQRAAPKTVPLPSSTRNASHSSLDYDMSYSVPIANELDPKRRKTMDSPLAKAFKNEEREQCDGEVARMYYTGGLSFNLARNPHYQNSYKRASNIPGYVPPGYEALRAGLLQKEKKNLELHLQPLKNSWKQKGVSICSDGWSDPQRRPIFNLLAANESGPMMLRAINTHGETKTGEMIAELIIDCIKEVGHESVVQVVTDNAANCVKAGSLISAKYPTIFWTPCVVHTLNLALKNICSPLLNTRTDEGVYDSCSWIKSLSEDVNWIKNFIMNHGMRLVMFTEHCDLKLLTIASTRFASTVVMFKRFKKIKTGLQQMVISTKWDDYKEDNVTKAYAVKQKILDEMFWDELEYALSFTLPIYSVIRAADTDKPSLHLVYEWWDNMIQNVKKAIFRKERKKLDEESVFWNAVNSVLISRWNKSNTPLHCMAHSLNPKYYSSEWLGEETNRKSPHQDLEVTRERKNCIMRYFTDPDERREVNVEYSNFSLCLEDFGTVDAMHDRFILEPLKWWAVHGALAPKLQALAFKLLGQPSSSSCCERNWSTYKFIHSATRNKLAPQRAEDLVFVHTNLRLLSRKSSAYKNGPNQMWDLGGDQFDSLDESNLGRLESEDLSLDEPDLEAVLFGETNENENGDDGQKN</sequence>
<proteinExistence type="predicted"/>
<reference evidence="4" key="1">
    <citation type="journal article" date="2014" name="Nat. Commun.">
        <title>The emerging biofuel crop Camelina sativa retains a highly undifferentiated hexaploid genome structure.</title>
        <authorList>
            <person name="Kagale S."/>
            <person name="Koh C."/>
            <person name="Nixon J."/>
            <person name="Bollina V."/>
            <person name="Clarke W.E."/>
            <person name="Tuteja R."/>
            <person name="Spillane C."/>
            <person name="Robinson S.J."/>
            <person name="Links M.G."/>
            <person name="Clarke C."/>
            <person name="Higgins E.E."/>
            <person name="Huebert T."/>
            <person name="Sharpe A.G."/>
            <person name="Parkin I.A."/>
        </authorList>
    </citation>
    <scope>NUCLEOTIDE SEQUENCE [LARGE SCALE GENOMIC DNA]</scope>
    <source>
        <strain evidence="4">cv. DH55</strain>
    </source>
</reference>